<accession>A0A7G9YDB5</accession>
<dbReference type="GO" id="GO:0043770">
    <property type="term" value="F:demethylmenaquinone methyltransferase activity"/>
    <property type="evidence" value="ECO:0007669"/>
    <property type="project" value="UniProtKB-EC"/>
</dbReference>
<dbReference type="GO" id="GO:0032259">
    <property type="term" value="P:methylation"/>
    <property type="evidence" value="ECO:0007669"/>
    <property type="project" value="UniProtKB-KW"/>
</dbReference>
<evidence type="ECO:0000313" key="3">
    <source>
        <dbReference type="EMBL" id="QNO45999.1"/>
    </source>
</evidence>
<gene>
    <name evidence="3" type="primary">COQ5</name>
    <name evidence="2" type="ORF">AHLFNIOM_00003</name>
    <name evidence="3" type="ORF">BDIOFFAC_00008</name>
</gene>
<protein>
    <submittedName>
        <fullName evidence="3">2-methoxy-6-polyprenyl-1,4-benzoquinol methylase, mitochondrial</fullName>
        <ecNumber evidence="3">2.1.1.163</ecNumber>
    </submittedName>
</protein>
<dbReference type="InterPro" id="IPR029063">
    <property type="entry name" value="SAM-dependent_MTases_sf"/>
</dbReference>
<reference evidence="3" key="1">
    <citation type="submission" date="2020-06" db="EMBL/GenBank/DDBJ databases">
        <title>Unique genomic features of the anaerobic methanotrophic archaea.</title>
        <authorList>
            <person name="Chadwick G.L."/>
            <person name="Skennerton C.T."/>
            <person name="Laso-Perez R."/>
            <person name="Leu A.O."/>
            <person name="Speth D.R."/>
            <person name="Yu H."/>
            <person name="Morgan-Lang C."/>
            <person name="Hatzenpichler R."/>
            <person name="Goudeau D."/>
            <person name="Malmstrom R."/>
            <person name="Brazelton W.J."/>
            <person name="Woyke T."/>
            <person name="Hallam S.J."/>
            <person name="Tyson G.W."/>
            <person name="Wegener G."/>
            <person name="Boetius A."/>
            <person name="Orphan V."/>
        </authorList>
    </citation>
    <scope>NUCLEOTIDE SEQUENCE</scope>
</reference>
<dbReference type="InterPro" id="IPR050723">
    <property type="entry name" value="CFA/CMAS"/>
</dbReference>
<dbReference type="Gene3D" id="3.40.50.150">
    <property type="entry name" value="Vaccinia Virus protein VP39"/>
    <property type="match status" value="1"/>
</dbReference>
<dbReference type="InterPro" id="IPR041698">
    <property type="entry name" value="Methyltransf_25"/>
</dbReference>
<proteinExistence type="predicted"/>
<dbReference type="EMBL" id="MT631165">
    <property type="protein sequence ID" value="QNO45999.1"/>
    <property type="molecule type" value="Genomic_DNA"/>
</dbReference>
<evidence type="ECO:0000259" key="1">
    <source>
        <dbReference type="Pfam" id="PF13649"/>
    </source>
</evidence>
<dbReference type="CDD" id="cd02440">
    <property type="entry name" value="AdoMet_MTases"/>
    <property type="match status" value="1"/>
</dbReference>
<dbReference type="PANTHER" id="PTHR43667">
    <property type="entry name" value="CYCLOPROPANE-FATTY-ACYL-PHOSPHOLIPID SYNTHASE"/>
    <property type="match status" value="1"/>
</dbReference>
<keyword evidence="3" id="KW-0489">Methyltransferase</keyword>
<dbReference type="PANTHER" id="PTHR43667:SF2">
    <property type="entry name" value="FATTY ACID C-METHYL TRANSFERASE"/>
    <property type="match status" value="1"/>
</dbReference>
<feature type="domain" description="Methyltransferase" evidence="1">
    <location>
        <begin position="65"/>
        <end position="155"/>
    </location>
</feature>
<dbReference type="EMBL" id="MT631063">
    <property type="protein sequence ID" value="QNO45056.1"/>
    <property type="molecule type" value="Genomic_DNA"/>
</dbReference>
<dbReference type="Pfam" id="PF13649">
    <property type="entry name" value="Methyltransf_25"/>
    <property type="match status" value="1"/>
</dbReference>
<dbReference type="EC" id="2.1.1.163" evidence="3"/>
<keyword evidence="3" id="KW-0808">Transferase</keyword>
<evidence type="ECO:0000313" key="2">
    <source>
        <dbReference type="EMBL" id="QNO45056.1"/>
    </source>
</evidence>
<dbReference type="SUPFAM" id="SSF53335">
    <property type="entry name" value="S-adenosyl-L-methionine-dependent methyltransferases"/>
    <property type="match status" value="1"/>
</dbReference>
<name>A0A7G9YDB5_9EURY</name>
<dbReference type="AlphaFoldDB" id="A0A7G9YDB5"/>
<sequence length="283" mass="32484">MAGIINWNELWKSMRSGHQRRGDPGEDTGSRWDKRAKKFNESVMQHTERTERQIAKLELKPEYTVLDVGAGTGRLTIPIAKQVKSVTAIDPSKGMLACLQENVEREGITNVTAINKRWEEIEPGMDIEPHDVVIACHSLGMLDIQEALRKMDAVSKRYVYIINFAGRWMGNGDGGLRKAIFGEGRRSVHSTDYILLYNILHDMNIYANVDIMDTEFEQHYDSLDDAVDQWKEMRDIPEEKDDVLREHLSEILVKNGETGALSFTRRSKSATIWWQKDETTDMR</sequence>
<organism evidence="3">
    <name type="scientific">Candidatus Methanogaster sp. ANME-2c ERB4</name>
    <dbReference type="NCBI Taxonomy" id="2759911"/>
    <lineage>
        <taxon>Archaea</taxon>
        <taxon>Methanobacteriati</taxon>
        <taxon>Methanobacteriota</taxon>
        <taxon>Stenosarchaea group</taxon>
        <taxon>Methanomicrobia</taxon>
        <taxon>Methanosarcinales</taxon>
        <taxon>ANME-2 cluster</taxon>
        <taxon>Candidatus Methanogasteraceae</taxon>
        <taxon>Candidatus Methanogaster</taxon>
    </lineage>
</organism>